<dbReference type="PROSITE" id="PS51186">
    <property type="entry name" value="GNAT"/>
    <property type="match status" value="1"/>
</dbReference>
<dbReference type="SUPFAM" id="SSF55729">
    <property type="entry name" value="Acyl-CoA N-acyltransferases (Nat)"/>
    <property type="match status" value="1"/>
</dbReference>
<dbReference type="InterPro" id="IPR000182">
    <property type="entry name" value="GNAT_dom"/>
</dbReference>
<reference evidence="5 6" key="1">
    <citation type="submission" date="2023-11" db="EMBL/GenBank/DDBJ databases">
        <title>MicrobeMod: A computational toolkit for identifying prokaryotic methylation and restriction-modification with nanopore sequencing.</title>
        <authorList>
            <person name="Crits-Christoph A."/>
            <person name="Kang S.C."/>
            <person name="Lee H."/>
            <person name="Ostrov N."/>
        </authorList>
    </citation>
    <scope>NUCLEOTIDE SEQUENCE [LARGE SCALE GENOMIC DNA]</scope>
    <source>
        <strain evidence="5 6">DSMZ 700</strain>
    </source>
</reference>
<dbReference type="PANTHER" id="PTHR43792">
    <property type="entry name" value="GNAT FAMILY, PUTATIVE (AFU_ORTHOLOGUE AFUA_3G00765)-RELATED-RELATED"/>
    <property type="match status" value="1"/>
</dbReference>
<dbReference type="PANTHER" id="PTHR43792:SF8">
    <property type="entry name" value="[RIBOSOMAL PROTEIN US5]-ALANINE N-ACETYLTRANSFERASE"/>
    <property type="match status" value="1"/>
</dbReference>
<dbReference type="InterPro" id="IPR051531">
    <property type="entry name" value="N-acetyltransferase"/>
</dbReference>
<name>A0AAW9DV39_ACIAO</name>
<comment type="similarity">
    <text evidence="3">Belongs to the acetyltransferase family. RimJ subfamily.</text>
</comment>
<evidence type="ECO:0000259" key="4">
    <source>
        <dbReference type="PROSITE" id="PS51186"/>
    </source>
</evidence>
<accession>A0AAW9DV39</accession>
<evidence type="ECO:0000313" key="6">
    <source>
        <dbReference type="Proteomes" id="UP001279553"/>
    </source>
</evidence>
<evidence type="ECO:0000256" key="3">
    <source>
        <dbReference type="ARBA" id="ARBA00038502"/>
    </source>
</evidence>
<dbReference type="Gene3D" id="3.40.630.30">
    <property type="match status" value="1"/>
</dbReference>
<dbReference type="GO" id="GO:0016747">
    <property type="term" value="F:acyltransferase activity, transferring groups other than amino-acyl groups"/>
    <property type="evidence" value="ECO:0007669"/>
    <property type="project" value="InterPro"/>
</dbReference>
<sequence>MTVPVIATARLDLVPVSLEDAAFVQAEFPHWEIVEFMNARVPWPYPADGALVFLRDVLLPQIARGEACAWTIRLRDSGTPIGQINLRIGTDEHRGFWIARAFQRCGYVTEAVAAVTDHYFEILGQPELRVSKAVQNTASRAVSRRQGMRLVATDERDYVSGRHPTEIWALTREEWRARKPS</sequence>
<dbReference type="Pfam" id="PF13302">
    <property type="entry name" value="Acetyltransf_3"/>
    <property type="match status" value="1"/>
</dbReference>
<dbReference type="InterPro" id="IPR016181">
    <property type="entry name" value="Acyl_CoA_acyltransferase"/>
</dbReference>
<dbReference type="Proteomes" id="UP001279553">
    <property type="component" value="Unassembled WGS sequence"/>
</dbReference>
<dbReference type="AlphaFoldDB" id="A0AAW9DV39"/>
<keyword evidence="2" id="KW-0012">Acyltransferase</keyword>
<protein>
    <submittedName>
        <fullName evidence="5">GNAT family N-acetyltransferase</fullName>
    </submittedName>
</protein>
<comment type="caution">
    <text evidence="5">The sequence shown here is derived from an EMBL/GenBank/DDBJ whole genome shotgun (WGS) entry which is preliminary data.</text>
</comment>
<feature type="domain" description="N-acetyltransferase" evidence="4">
    <location>
        <begin position="21"/>
        <end position="173"/>
    </location>
</feature>
<keyword evidence="1" id="KW-0808">Transferase</keyword>
<dbReference type="RefSeq" id="WP_319615723.1">
    <property type="nucleotide sequence ID" value="NZ_JAWXYB010000018.1"/>
</dbReference>
<evidence type="ECO:0000256" key="2">
    <source>
        <dbReference type="ARBA" id="ARBA00023315"/>
    </source>
</evidence>
<dbReference type="EMBL" id="JAWXYB010000018">
    <property type="protein sequence ID" value="MDX5932875.1"/>
    <property type="molecule type" value="Genomic_DNA"/>
</dbReference>
<gene>
    <name evidence="5" type="ORF">SIL87_19155</name>
</gene>
<proteinExistence type="inferred from homology"/>
<evidence type="ECO:0000313" key="5">
    <source>
        <dbReference type="EMBL" id="MDX5932875.1"/>
    </source>
</evidence>
<evidence type="ECO:0000256" key="1">
    <source>
        <dbReference type="ARBA" id="ARBA00022679"/>
    </source>
</evidence>
<organism evidence="5 6">
    <name type="scientific">Acidiphilium acidophilum</name>
    <name type="common">Thiobacillus acidophilus</name>
    <dbReference type="NCBI Taxonomy" id="76588"/>
    <lineage>
        <taxon>Bacteria</taxon>
        <taxon>Pseudomonadati</taxon>
        <taxon>Pseudomonadota</taxon>
        <taxon>Alphaproteobacteria</taxon>
        <taxon>Acetobacterales</taxon>
        <taxon>Acidocellaceae</taxon>
        <taxon>Acidiphilium</taxon>
    </lineage>
</organism>
<keyword evidence="6" id="KW-1185">Reference proteome</keyword>